<feature type="compositionally biased region" description="Basic and acidic residues" evidence="1">
    <location>
        <begin position="345"/>
        <end position="384"/>
    </location>
</feature>
<feature type="domain" description="BSD" evidence="2">
    <location>
        <begin position="182"/>
        <end position="237"/>
    </location>
</feature>
<evidence type="ECO:0000259" key="2">
    <source>
        <dbReference type="PROSITE" id="PS50858"/>
    </source>
</evidence>
<feature type="compositionally biased region" description="Low complexity" evidence="1">
    <location>
        <begin position="23"/>
        <end position="32"/>
    </location>
</feature>
<dbReference type="PANTHER" id="PTHR31923:SF4">
    <property type="entry name" value="BSD DOMAIN-CONTAINING PROTEIN"/>
    <property type="match status" value="1"/>
</dbReference>
<dbReference type="Gene3D" id="1.10.3970.10">
    <property type="entry name" value="BSD domain"/>
    <property type="match status" value="1"/>
</dbReference>
<feature type="compositionally biased region" description="Basic and acidic residues" evidence="1">
    <location>
        <begin position="468"/>
        <end position="499"/>
    </location>
</feature>
<feature type="compositionally biased region" description="Acidic residues" evidence="1">
    <location>
        <begin position="451"/>
        <end position="467"/>
    </location>
</feature>
<dbReference type="PROSITE" id="PS50858">
    <property type="entry name" value="BSD"/>
    <property type="match status" value="1"/>
</dbReference>
<protein>
    <recommendedName>
        <fullName evidence="2">BSD domain-containing protein</fullName>
    </recommendedName>
</protein>
<name>A0AAD4SFP3_9MAGN</name>
<gene>
    <name evidence="3" type="ORF">MKW98_032049</name>
</gene>
<feature type="region of interest" description="Disordered" evidence="1">
    <location>
        <begin position="345"/>
        <end position="499"/>
    </location>
</feature>
<dbReference type="PANTHER" id="PTHR31923">
    <property type="entry name" value="BSD DOMAIN-CONTAINING PROTEIN"/>
    <property type="match status" value="1"/>
</dbReference>
<feature type="compositionally biased region" description="Low complexity" evidence="1">
    <location>
        <begin position="75"/>
        <end position="92"/>
    </location>
</feature>
<organism evidence="3 4">
    <name type="scientific">Papaver atlanticum</name>
    <dbReference type="NCBI Taxonomy" id="357466"/>
    <lineage>
        <taxon>Eukaryota</taxon>
        <taxon>Viridiplantae</taxon>
        <taxon>Streptophyta</taxon>
        <taxon>Embryophyta</taxon>
        <taxon>Tracheophyta</taxon>
        <taxon>Spermatophyta</taxon>
        <taxon>Magnoliopsida</taxon>
        <taxon>Ranunculales</taxon>
        <taxon>Papaveraceae</taxon>
        <taxon>Papaveroideae</taxon>
        <taxon>Papaver</taxon>
    </lineage>
</organism>
<feature type="region of interest" description="Disordered" evidence="1">
    <location>
        <begin position="13"/>
        <end position="44"/>
    </location>
</feature>
<dbReference type="InterPro" id="IPR035925">
    <property type="entry name" value="BSD_dom_sf"/>
</dbReference>
<keyword evidence="4" id="KW-1185">Reference proteome</keyword>
<feature type="compositionally biased region" description="Basic and acidic residues" evidence="1">
    <location>
        <begin position="392"/>
        <end position="410"/>
    </location>
</feature>
<comment type="caution">
    <text evidence="3">The sequence shown here is derived from an EMBL/GenBank/DDBJ whole genome shotgun (WGS) entry which is preliminary data.</text>
</comment>
<evidence type="ECO:0000313" key="3">
    <source>
        <dbReference type="EMBL" id="KAI3903395.1"/>
    </source>
</evidence>
<evidence type="ECO:0000256" key="1">
    <source>
        <dbReference type="SAM" id="MobiDB-lite"/>
    </source>
</evidence>
<reference evidence="3" key="1">
    <citation type="submission" date="2022-04" db="EMBL/GenBank/DDBJ databases">
        <title>A functionally conserved STORR gene fusion in Papaver species that diverged 16.8 million years ago.</title>
        <authorList>
            <person name="Catania T."/>
        </authorList>
    </citation>
    <scope>NUCLEOTIDE SEQUENCE</scope>
    <source>
        <strain evidence="3">S-188037</strain>
    </source>
</reference>
<proteinExistence type="predicted"/>
<accession>A0AAD4SFP3</accession>
<sequence>MSWLARSLANSLKLDDDDDINQDETNNNNQIESQAEITTGGGVKEDLSEITRTFTRQLWGVASFLAPPSSTSPRDTSVSDSSNPESPNSETSADSGKIAGIRSDFAEIGGRFKTGISKLSNHKAVSEISKIASNFLQFGTSDEDSVGGGGGDAVGVTDDVLAFARNISLHPETWLDFPLEDDEDSDDFDMSDAQQEHALAVMNLAPELAALRMELCPEHISDGYFWKIYFVLLHSRLSKDDAEVLSTPQIEEARAMLMYQPKTKLQSEDTKAEEQQSASYNVPTDAAPLETFALEPKSSMEMTDTESNKQPIVIRDVQIINETLVEEPVVQDKDEVIGASKEELVPAKDEAVSTSEKEVVSSKDEKISDSKEVVASRMEEDVSNSKEGGVLSKDEVISDSKKEVVPKQDKVITSSKEVALQQTDEEDGDDWLEEEEEDSAETNTFSHTPLGDDEDVSFSDLEEDDDETVKSTKKAGEHSKNSKNKDSDDWLNVDEKDAI</sequence>
<dbReference type="Proteomes" id="UP001202328">
    <property type="component" value="Unassembled WGS sequence"/>
</dbReference>
<dbReference type="AlphaFoldDB" id="A0AAD4SFP3"/>
<feature type="region of interest" description="Disordered" evidence="1">
    <location>
        <begin position="65"/>
        <end position="98"/>
    </location>
</feature>
<dbReference type="SUPFAM" id="SSF140383">
    <property type="entry name" value="BSD domain-like"/>
    <property type="match status" value="1"/>
</dbReference>
<dbReference type="InterPro" id="IPR005607">
    <property type="entry name" value="BSD_dom"/>
</dbReference>
<dbReference type="EMBL" id="JAJJMB010011222">
    <property type="protein sequence ID" value="KAI3903395.1"/>
    <property type="molecule type" value="Genomic_DNA"/>
</dbReference>
<evidence type="ECO:0000313" key="4">
    <source>
        <dbReference type="Proteomes" id="UP001202328"/>
    </source>
</evidence>
<feature type="compositionally biased region" description="Polar residues" evidence="1">
    <location>
        <begin position="411"/>
        <end position="422"/>
    </location>
</feature>
<dbReference type="SMART" id="SM00751">
    <property type="entry name" value="BSD"/>
    <property type="match status" value="1"/>
</dbReference>
<feature type="compositionally biased region" description="Acidic residues" evidence="1">
    <location>
        <begin position="423"/>
        <end position="440"/>
    </location>
</feature>
<dbReference type="Pfam" id="PF03909">
    <property type="entry name" value="BSD"/>
    <property type="match status" value="1"/>
</dbReference>